<dbReference type="GO" id="GO:0051536">
    <property type="term" value="F:iron-sulfur cluster binding"/>
    <property type="evidence" value="ECO:0007669"/>
    <property type="project" value="UniProtKB-KW"/>
</dbReference>
<dbReference type="PANTHER" id="PTHR43432">
    <property type="entry name" value="SLR0285 PROTEIN"/>
    <property type="match status" value="1"/>
</dbReference>
<reference evidence="4" key="1">
    <citation type="submission" date="2019-08" db="EMBL/GenBank/DDBJ databases">
        <authorList>
            <person name="Kucharzyk K."/>
            <person name="Murdoch R.W."/>
            <person name="Higgins S."/>
            <person name="Loffler F."/>
        </authorList>
    </citation>
    <scope>NUCLEOTIDE SEQUENCE</scope>
</reference>
<name>A0A645FY38_9ZZZZ</name>
<evidence type="ECO:0008006" key="5">
    <source>
        <dbReference type="Google" id="ProtNLM"/>
    </source>
</evidence>
<dbReference type="PANTHER" id="PTHR43432:SF5">
    <property type="entry name" value="ELP3_MIAA_NIFB-LIKE RADICAL SAM CORE DOMAIN-CONTAINING PROTEIN"/>
    <property type="match status" value="1"/>
</dbReference>
<keyword evidence="1" id="KW-0479">Metal-binding</keyword>
<evidence type="ECO:0000256" key="3">
    <source>
        <dbReference type="ARBA" id="ARBA00023014"/>
    </source>
</evidence>
<keyword evidence="3" id="KW-0411">Iron-sulfur</keyword>
<sequence length="198" mass="22477">MPDILRLMIKYKTPCIISTKSDLILRDYDLIAELSKITYVNVAATVTCMDEGIRTKIEPGGAESVKRFAMLKEFSKTNASTGLHFMPIIPFLTDNRENVDALYSHAKDSRVSYVLPGTLYLRGKTRQAFFDFMQTDFPVFYDPLQDLYKTGGADKAYKDGLYAMVNEIKKKYGLSGSYSAPMKEKLKQAEYAQHSLFD</sequence>
<dbReference type="InterPro" id="IPR040086">
    <property type="entry name" value="MJ0683-like"/>
</dbReference>
<comment type="caution">
    <text evidence="4">The sequence shown here is derived from an EMBL/GenBank/DDBJ whole genome shotgun (WGS) entry which is preliminary data.</text>
</comment>
<protein>
    <recommendedName>
        <fullName evidence="5">Radical SAM core domain-containing protein</fullName>
    </recommendedName>
</protein>
<accession>A0A645FY38</accession>
<evidence type="ECO:0000256" key="1">
    <source>
        <dbReference type="ARBA" id="ARBA00022723"/>
    </source>
</evidence>
<gene>
    <name evidence="4" type="ORF">SDC9_165899</name>
</gene>
<dbReference type="Gene3D" id="3.80.30.30">
    <property type="match status" value="1"/>
</dbReference>
<evidence type="ECO:0000313" key="4">
    <source>
        <dbReference type="EMBL" id="MPN18539.1"/>
    </source>
</evidence>
<dbReference type="GO" id="GO:0046872">
    <property type="term" value="F:metal ion binding"/>
    <property type="evidence" value="ECO:0007669"/>
    <property type="project" value="UniProtKB-KW"/>
</dbReference>
<proteinExistence type="predicted"/>
<dbReference type="EMBL" id="VSSQ01065892">
    <property type="protein sequence ID" value="MPN18539.1"/>
    <property type="molecule type" value="Genomic_DNA"/>
</dbReference>
<dbReference type="AlphaFoldDB" id="A0A645FY38"/>
<keyword evidence="2" id="KW-0408">Iron</keyword>
<organism evidence="4">
    <name type="scientific">bioreactor metagenome</name>
    <dbReference type="NCBI Taxonomy" id="1076179"/>
    <lineage>
        <taxon>unclassified sequences</taxon>
        <taxon>metagenomes</taxon>
        <taxon>ecological metagenomes</taxon>
    </lineage>
</organism>
<evidence type="ECO:0000256" key="2">
    <source>
        <dbReference type="ARBA" id="ARBA00023004"/>
    </source>
</evidence>